<dbReference type="Gene3D" id="3.90.550.10">
    <property type="entry name" value="Spore Coat Polysaccharide Biosynthesis Protein SpsA, Chain A"/>
    <property type="match status" value="1"/>
</dbReference>
<dbReference type="Pfam" id="PF00535">
    <property type="entry name" value="Glycos_transf_2"/>
    <property type="match status" value="1"/>
</dbReference>
<evidence type="ECO:0000313" key="3">
    <source>
        <dbReference type="Proteomes" id="UP000218238"/>
    </source>
</evidence>
<dbReference type="Proteomes" id="UP000218238">
    <property type="component" value="Unassembled WGS sequence"/>
</dbReference>
<dbReference type="OrthoDB" id="508564at2"/>
<dbReference type="PANTHER" id="PTHR22916">
    <property type="entry name" value="GLYCOSYLTRANSFERASE"/>
    <property type="match status" value="1"/>
</dbReference>
<dbReference type="RefSeq" id="WP_095724567.1">
    <property type="nucleotide sequence ID" value="NZ_NTFS01000482.1"/>
</dbReference>
<dbReference type="CDD" id="cd00761">
    <property type="entry name" value="Glyco_tranf_GTA_type"/>
    <property type="match status" value="1"/>
</dbReference>
<dbReference type="AlphaFoldDB" id="A0A2A2TB97"/>
<organism evidence="2 3">
    <name type="scientific">Brunnivagina elsteri CCALA 953</name>
    <dbReference type="NCBI Taxonomy" id="987040"/>
    <lineage>
        <taxon>Bacteria</taxon>
        <taxon>Bacillati</taxon>
        <taxon>Cyanobacteriota</taxon>
        <taxon>Cyanophyceae</taxon>
        <taxon>Nostocales</taxon>
        <taxon>Calotrichaceae</taxon>
        <taxon>Brunnivagina</taxon>
    </lineage>
</organism>
<accession>A0A2A2TB97</accession>
<dbReference type="PANTHER" id="PTHR22916:SF3">
    <property type="entry name" value="UDP-GLCNAC:BETAGAL BETA-1,3-N-ACETYLGLUCOSAMINYLTRANSFERASE-LIKE PROTEIN 1"/>
    <property type="match status" value="1"/>
</dbReference>
<name>A0A2A2TB97_9CYAN</name>
<keyword evidence="2" id="KW-0808">Transferase</keyword>
<protein>
    <submittedName>
        <fullName evidence="2">Glycosyltransferase</fullName>
    </submittedName>
</protein>
<sequence length="319" mass="36906">MKKLLTIAIPTYNRANYVEEKLVWLSEALKGFESDCEIIIADNCSTDHTQEIVEKYQDKFTSTPFTYKRQEKNLGVMLNVAYCFDTATSEYVWVIGDDDPIRVDAIAYIIENVTKHPEISLIFLNFSCRFIPTGEILYERSYHIQQDELRKDGRAIFEHNFKTNNSSVGFMTAQVYRTDSAQTALHKWYSGLDNREAQVYWTAYCALQGSILTSKENYVENAFGVSHWMRDPKLLLAMQYTDLPSVYIKLMELGYPSNYCLGLLISHFFKNNWRVFFGGLRRHPKLAIAVIIPYLKLVTSAVWRMLVPPQSVASRFSNN</sequence>
<dbReference type="GO" id="GO:0016758">
    <property type="term" value="F:hexosyltransferase activity"/>
    <property type="evidence" value="ECO:0007669"/>
    <property type="project" value="UniProtKB-ARBA"/>
</dbReference>
<evidence type="ECO:0000313" key="2">
    <source>
        <dbReference type="EMBL" id="PAX51067.1"/>
    </source>
</evidence>
<evidence type="ECO:0000259" key="1">
    <source>
        <dbReference type="Pfam" id="PF00535"/>
    </source>
</evidence>
<proteinExistence type="predicted"/>
<reference evidence="2 3" key="1">
    <citation type="submission" date="2017-08" db="EMBL/GenBank/DDBJ databases">
        <title>Draft genome sequence of filamentous cyanobacterium Calothrix elsteri CCALA 953.</title>
        <authorList>
            <person name="Gagunashvili A.N."/>
            <person name="Elster J."/>
            <person name="Andresson O.S."/>
        </authorList>
    </citation>
    <scope>NUCLEOTIDE SEQUENCE [LARGE SCALE GENOMIC DNA]</scope>
    <source>
        <strain evidence="2 3">CCALA 953</strain>
    </source>
</reference>
<comment type="caution">
    <text evidence="2">The sequence shown here is derived from an EMBL/GenBank/DDBJ whole genome shotgun (WGS) entry which is preliminary data.</text>
</comment>
<dbReference type="EMBL" id="NTFS01000482">
    <property type="protein sequence ID" value="PAX51067.1"/>
    <property type="molecule type" value="Genomic_DNA"/>
</dbReference>
<dbReference type="InterPro" id="IPR001173">
    <property type="entry name" value="Glyco_trans_2-like"/>
</dbReference>
<dbReference type="SUPFAM" id="SSF53448">
    <property type="entry name" value="Nucleotide-diphospho-sugar transferases"/>
    <property type="match status" value="1"/>
</dbReference>
<keyword evidence="3" id="KW-1185">Reference proteome</keyword>
<dbReference type="InterPro" id="IPR029044">
    <property type="entry name" value="Nucleotide-diphossugar_trans"/>
</dbReference>
<feature type="domain" description="Glycosyltransferase 2-like" evidence="1">
    <location>
        <begin position="6"/>
        <end position="122"/>
    </location>
</feature>
<gene>
    <name evidence="2" type="ORF">CK510_26830</name>
</gene>